<sequence length="96" mass="10224">MLPIVVFTFILLIGESAYGYPSGAPEETCSSLSPEHGHGVPSQPVAQAPFYVVAHGKKFSPGDKIGVEIFQRDKVATFKGFLVQALDAVSHHPIGC</sequence>
<dbReference type="InterPro" id="IPR051237">
    <property type="entry name" value="Ferric-chelate_Red/DefProt"/>
</dbReference>
<feature type="chain" id="PRO_5004590815" description="Reelin domain-containing protein" evidence="2">
    <location>
        <begin position="20"/>
        <end position="96"/>
    </location>
</feature>
<feature type="domain" description="Reelin" evidence="3">
    <location>
        <begin position="14"/>
        <end position="96"/>
    </location>
</feature>
<dbReference type="HOGENOM" id="CLU_2362419_0_0_1"/>
<feature type="region of interest" description="Disordered" evidence="1">
    <location>
        <begin position="21"/>
        <end position="43"/>
    </location>
</feature>
<accession>T1JY36</accession>
<dbReference type="GO" id="GO:0016020">
    <property type="term" value="C:membrane"/>
    <property type="evidence" value="ECO:0007669"/>
    <property type="project" value="TreeGrafter"/>
</dbReference>
<dbReference type="Pfam" id="PF02014">
    <property type="entry name" value="Reeler"/>
    <property type="match status" value="1"/>
</dbReference>
<reference evidence="5" key="1">
    <citation type="submission" date="2011-08" db="EMBL/GenBank/DDBJ databases">
        <authorList>
            <person name="Rombauts S."/>
        </authorList>
    </citation>
    <scope>NUCLEOTIDE SEQUENCE</scope>
    <source>
        <strain evidence="5">London</strain>
    </source>
</reference>
<evidence type="ECO:0000259" key="3">
    <source>
        <dbReference type="PROSITE" id="PS51019"/>
    </source>
</evidence>
<evidence type="ECO:0000256" key="2">
    <source>
        <dbReference type="SAM" id="SignalP"/>
    </source>
</evidence>
<protein>
    <recommendedName>
        <fullName evidence="3">Reelin domain-containing protein</fullName>
    </recommendedName>
</protein>
<dbReference type="PANTHER" id="PTHR45828:SF9">
    <property type="entry name" value="CELL WALL INTEGRITY AND STRESS RESPONSE COMPONENT 4-LIKE-RELATED"/>
    <property type="match status" value="1"/>
</dbReference>
<evidence type="ECO:0000313" key="4">
    <source>
        <dbReference type="EnsemblMetazoa" id="tetur02g14200.1"/>
    </source>
</evidence>
<organism evidence="4 5">
    <name type="scientific">Tetranychus urticae</name>
    <name type="common">Two-spotted spider mite</name>
    <dbReference type="NCBI Taxonomy" id="32264"/>
    <lineage>
        <taxon>Eukaryota</taxon>
        <taxon>Metazoa</taxon>
        <taxon>Ecdysozoa</taxon>
        <taxon>Arthropoda</taxon>
        <taxon>Chelicerata</taxon>
        <taxon>Arachnida</taxon>
        <taxon>Acari</taxon>
        <taxon>Acariformes</taxon>
        <taxon>Trombidiformes</taxon>
        <taxon>Prostigmata</taxon>
        <taxon>Eleutherengona</taxon>
        <taxon>Raphignathae</taxon>
        <taxon>Tetranychoidea</taxon>
        <taxon>Tetranychidae</taxon>
        <taxon>Tetranychus</taxon>
    </lineage>
</organism>
<dbReference type="EMBL" id="CAEY01000840">
    <property type="status" value="NOT_ANNOTATED_CDS"/>
    <property type="molecule type" value="Genomic_DNA"/>
</dbReference>
<dbReference type="EnsemblMetazoa" id="tetur02g14200.1">
    <property type="protein sequence ID" value="tetur02g14200.1"/>
    <property type="gene ID" value="tetur02g14200"/>
</dbReference>
<evidence type="ECO:0000256" key="1">
    <source>
        <dbReference type="SAM" id="MobiDB-lite"/>
    </source>
</evidence>
<dbReference type="PANTHER" id="PTHR45828">
    <property type="entry name" value="CYTOCHROME B561/FERRIC REDUCTASE TRANSMEMBRANE"/>
    <property type="match status" value="1"/>
</dbReference>
<dbReference type="Proteomes" id="UP000015104">
    <property type="component" value="Unassembled WGS sequence"/>
</dbReference>
<keyword evidence="2" id="KW-0732">Signal</keyword>
<dbReference type="AlphaFoldDB" id="T1JY36"/>
<proteinExistence type="predicted"/>
<reference evidence="4" key="2">
    <citation type="submission" date="2015-06" db="UniProtKB">
        <authorList>
            <consortium name="EnsemblMetazoa"/>
        </authorList>
    </citation>
    <scope>IDENTIFICATION</scope>
</reference>
<dbReference type="STRING" id="32264.T1JY36"/>
<dbReference type="InterPro" id="IPR002861">
    <property type="entry name" value="Reeler_dom"/>
</dbReference>
<feature type="signal peptide" evidence="2">
    <location>
        <begin position="1"/>
        <end position="19"/>
    </location>
</feature>
<keyword evidence="5" id="KW-1185">Reference proteome</keyword>
<evidence type="ECO:0000313" key="5">
    <source>
        <dbReference type="Proteomes" id="UP000015104"/>
    </source>
</evidence>
<name>T1JY36_TETUR</name>
<dbReference type="PROSITE" id="PS51019">
    <property type="entry name" value="REELIN"/>
    <property type="match status" value="1"/>
</dbReference>